<reference evidence="1 2" key="1">
    <citation type="journal article" date="2020" name="BMC Genomics">
        <title>Intraspecific diversification of the crop wild relative Brassica cretica Lam. using demographic model selection.</title>
        <authorList>
            <person name="Kioukis A."/>
            <person name="Michalopoulou V.A."/>
            <person name="Briers L."/>
            <person name="Pirintsos S."/>
            <person name="Studholme D.J."/>
            <person name="Pavlidis P."/>
            <person name="Sarris P.F."/>
        </authorList>
    </citation>
    <scope>NUCLEOTIDE SEQUENCE [LARGE SCALE GENOMIC DNA]</scope>
    <source>
        <strain evidence="2">cv. PFS-1207/04</strain>
    </source>
</reference>
<sequence length="151" mass="16644">MAKRDAYAMQSNNDVAATLEQHLRDIPRANELNKLTAVGKLVDRVASLESQLGVVGNEKKAALEKVSQMEKQIKVLTARHVVDLCLASRAARLKRAILLRLELISEEFRPEDSLLMVLTGVDEFGSNLGSSGALEVARRVHVDDRLVEGQD</sequence>
<protein>
    <recommendedName>
        <fullName evidence="3">BHLH domain-containing protein</fullName>
    </recommendedName>
</protein>
<name>A0ABQ7CNV2_BRACR</name>
<organism evidence="1 2">
    <name type="scientific">Brassica cretica</name>
    <name type="common">Mustard</name>
    <dbReference type="NCBI Taxonomy" id="69181"/>
    <lineage>
        <taxon>Eukaryota</taxon>
        <taxon>Viridiplantae</taxon>
        <taxon>Streptophyta</taxon>
        <taxon>Embryophyta</taxon>
        <taxon>Tracheophyta</taxon>
        <taxon>Spermatophyta</taxon>
        <taxon>Magnoliopsida</taxon>
        <taxon>eudicotyledons</taxon>
        <taxon>Gunneridae</taxon>
        <taxon>Pentapetalae</taxon>
        <taxon>rosids</taxon>
        <taxon>malvids</taxon>
        <taxon>Brassicales</taxon>
        <taxon>Brassicaceae</taxon>
        <taxon>Brassiceae</taxon>
        <taxon>Brassica</taxon>
    </lineage>
</organism>
<dbReference type="EMBL" id="QGKV02000759">
    <property type="protein sequence ID" value="KAF3561547.1"/>
    <property type="molecule type" value="Genomic_DNA"/>
</dbReference>
<gene>
    <name evidence="1" type="ORF">DY000_02012822</name>
</gene>
<evidence type="ECO:0000313" key="1">
    <source>
        <dbReference type="EMBL" id="KAF3561547.1"/>
    </source>
</evidence>
<dbReference type="Proteomes" id="UP000266723">
    <property type="component" value="Unassembled WGS sequence"/>
</dbReference>
<comment type="caution">
    <text evidence="1">The sequence shown here is derived from an EMBL/GenBank/DDBJ whole genome shotgun (WGS) entry which is preliminary data.</text>
</comment>
<evidence type="ECO:0000313" key="2">
    <source>
        <dbReference type="Proteomes" id="UP000266723"/>
    </source>
</evidence>
<accession>A0ABQ7CNV2</accession>
<proteinExistence type="predicted"/>
<keyword evidence="2" id="KW-1185">Reference proteome</keyword>
<evidence type="ECO:0008006" key="3">
    <source>
        <dbReference type="Google" id="ProtNLM"/>
    </source>
</evidence>